<evidence type="ECO:0000313" key="1">
    <source>
        <dbReference type="EMBL" id="CEM42518.1"/>
    </source>
</evidence>
<gene>
    <name evidence="1" type="ORF">Cvel_26814</name>
</gene>
<sequence length="140" mass="15424">MAEPTQPRTESVVDLLAQRLRNGIASRPDYVEAALAPRDFGMMETAEFVEQFGTPKKTVPPYVPPNSQKFFLLFCARCLLKNPDAQPFLLDHKIGTFVSHVAKCGEASSQIPYTTSSLTNARIMAQDAMISKIAFNATLS</sequence>
<proteinExistence type="predicted"/>
<name>A0A0G4HEP8_9ALVE</name>
<dbReference type="AlphaFoldDB" id="A0A0G4HEP8"/>
<protein>
    <submittedName>
        <fullName evidence="1">Uncharacterized protein</fullName>
    </submittedName>
</protein>
<accession>A0A0G4HEP8</accession>
<dbReference type="VEuPathDB" id="CryptoDB:Cvel_26814"/>
<dbReference type="EMBL" id="CDMZ01002470">
    <property type="protein sequence ID" value="CEM42518.1"/>
    <property type="molecule type" value="Genomic_DNA"/>
</dbReference>
<reference evidence="1" key="1">
    <citation type="submission" date="2014-11" db="EMBL/GenBank/DDBJ databases">
        <authorList>
            <person name="Otto D Thomas"/>
            <person name="Naeem Raeece"/>
        </authorList>
    </citation>
    <scope>NUCLEOTIDE SEQUENCE</scope>
</reference>
<organism evidence="1">
    <name type="scientific">Chromera velia CCMP2878</name>
    <dbReference type="NCBI Taxonomy" id="1169474"/>
    <lineage>
        <taxon>Eukaryota</taxon>
        <taxon>Sar</taxon>
        <taxon>Alveolata</taxon>
        <taxon>Colpodellida</taxon>
        <taxon>Chromeraceae</taxon>
        <taxon>Chromera</taxon>
    </lineage>
</organism>